<comment type="similarity">
    <text evidence="1 5">Belongs to the peptidase S8 family.</text>
</comment>
<keyword evidence="3" id="KW-0378">Hydrolase</keyword>
<organism evidence="7 8">
    <name type="scientific">Lacrimispora algidixylanolytica</name>
    <dbReference type="NCBI Taxonomy" id="94868"/>
    <lineage>
        <taxon>Bacteria</taxon>
        <taxon>Bacillati</taxon>
        <taxon>Bacillota</taxon>
        <taxon>Clostridia</taxon>
        <taxon>Lachnospirales</taxon>
        <taxon>Lachnospiraceae</taxon>
        <taxon>Lacrimispora</taxon>
    </lineage>
</organism>
<dbReference type="InterPro" id="IPR000209">
    <property type="entry name" value="Peptidase_S8/S53_dom"/>
</dbReference>
<dbReference type="InterPro" id="IPR015500">
    <property type="entry name" value="Peptidase_S8_subtilisin-rel"/>
</dbReference>
<dbReference type="EMBL" id="MCIA01000017">
    <property type="protein sequence ID" value="RKD31623.1"/>
    <property type="molecule type" value="Genomic_DNA"/>
</dbReference>
<dbReference type="RefSeq" id="WP_120196988.1">
    <property type="nucleotide sequence ID" value="NZ_MCIA01000017.1"/>
</dbReference>
<name>A0A419T2F3_9FIRM</name>
<dbReference type="Pfam" id="PF00082">
    <property type="entry name" value="Peptidase_S8"/>
    <property type="match status" value="2"/>
</dbReference>
<dbReference type="PANTHER" id="PTHR43399:SF4">
    <property type="entry name" value="CELL WALL-ASSOCIATED PROTEASE"/>
    <property type="match status" value="1"/>
</dbReference>
<evidence type="ECO:0000256" key="1">
    <source>
        <dbReference type="ARBA" id="ARBA00011073"/>
    </source>
</evidence>
<dbReference type="AlphaFoldDB" id="A0A419T2F3"/>
<sequence length="557" mass="61797">MEKIMDNRYYDFIINNALIPTYNTGDNITPLTDVNSLVHILREQMDACDLGRSPYHMFPALFTLESTLSYDTPDLFTTEASSNVTTSGRGVIVGVVDTGVDYRHSAFMHNDNTTRIISIWDQTLVDSVPPRGFTFGAEYTKELINFALISDDPLSLVPTVDTIGHGTAIASIIAGRRDDTYNFSGVSPEADLIVVKLKEAKDNLKEIFFVPENALCYQESDIMLGIRYMVGVANRLNRPIVICLALGSSQGGHDGRGPSGAYLDYLVQLPKTGVVISAGNEGNNQRHYFNNTVTAPFYHNFQLVVGRNDREFMVEIWPYILSNLYIEITTPTFETSQIINASVESCQRITFQTISGEVWVNNILFEEETGDQLILVRFRNIPPGTWYFRVGSNRGEPFSFHCWLPSGNLISNETYFLNANPDTTITADGDSSHPLTVTAYNQQNGEILLESGRGYTRLGLVKPDVGAPGYRIPCAIPEGRYGTITGTGAAAAHTTGVAATVMEWAYSLGNYTAVTGNQVNRLIIREADREENQTYPNNIWGYGKLDPINIFKRLSSQ</sequence>
<dbReference type="PRINTS" id="PR00723">
    <property type="entry name" value="SUBTILISIN"/>
</dbReference>
<proteinExistence type="inferred from homology"/>
<dbReference type="GO" id="GO:0004252">
    <property type="term" value="F:serine-type endopeptidase activity"/>
    <property type="evidence" value="ECO:0007669"/>
    <property type="project" value="InterPro"/>
</dbReference>
<dbReference type="InterPro" id="IPR051048">
    <property type="entry name" value="Peptidase_S8/S53_subtilisin"/>
</dbReference>
<dbReference type="PROSITE" id="PS00136">
    <property type="entry name" value="SUBTILASE_ASP"/>
    <property type="match status" value="1"/>
</dbReference>
<dbReference type="InterPro" id="IPR034045">
    <property type="entry name" value="Pep_S8_CspA-like"/>
</dbReference>
<comment type="caution">
    <text evidence="5">Lacks conserved residue(s) required for the propagation of feature annotation.</text>
</comment>
<dbReference type="OrthoDB" id="2744137at2"/>
<evidence type="ECO:0000313" key="8">
    <source>
        <dbReference type="Proteomes" id="UP000284277"/>
    </source>
</evidence>
<comment type="caution">
    <text evidence="7">The sequence shown here is derived from an EMBL/GenBank/DDBJ whole genome shotgun (WGS) entry which is preliminary data.</text>
</comment>
<protein>
    <submittedName>
        <fullName evidence="7">Peptidase S8</fullName>
    </submittedName>
</protein>
<keyword evidence="4" id="KW-0720">Serine protease</keyword>
<dbReference type="PROSITE" id="PS51892">
    <property type="entry name" value="SUBTILASE"/>
    <property type="match status" value="1"/>
</dbReference>
<evidence type="ECO:0000256" key="5">
    <source>
        <dbReference type="PROSITE-ProRule" id="PRU01240"/>
    </source>
</evidence>
<evidence type="ECO:0000256" key="3">
    <source>
        <dbReference type="ARBA" id="ARBA00022801"/>
    </source>
</evidence>
<dbReference type="InterPro" id="IPR022398">
    <property type="entry name" value="Peptidase_S8_His-AS"/>
</dbReference>
<feature type="domain" description="Peptidase S8/S53" evidence="6">
    <location>
        <begin position="88"/>
        <end position="285"/>
    </location>
</feature>
<accession>A0A419T2F3</accession>
<dbReference type="Gene3D" id="3.40.50.200">
    <property type="entry name" value="Peptidase S8/S53 domain"/>
    <property type="match status" value="1"/>
</dbReference>
<dbReference type="InterPro" id="IPR017310">
    <property type="entry name" value="Pept_S8A_subtilisin_clostridia"/>
</dbReference>
<dbReference type="InterPro" id="IPR036852">
    <property type="entry name" value="Peptidase_S8/S53_dom_sf"/>
</dbReference>
<evidence type="ECO:0000259" key="6">
    <source>
        <dbReference type="Pfam" id="PF00082"/>
    </source>
</evidence>
<dbReference type="Gene3D" id="2.60.120.1290">
    <property type="match status" value="1"/>
</dbReference>
<dbReference type="GO" id="GO:0006508">
    <property type="term" value="P:proteolysis"/>
    <property type="evidence" value="ECO:0007669"/>
    <property type="project" value="UniProtKB-KW"/>
</dbReference>
<evidence type="ECO:0000256" key="2">
    <source>
        <dbReference type="ARBA" id="ARBA00022670"/>
    </source>
</evidence>
<feature type="domain" description="Peptidase S8/S53" evidence="6">
    <location>
        <begin position="414"/>
        <end position="543"/>
    </location>
</feature>
<dbReference type="InterPro" id="IPR023827">
    <property type="entry name" value="Peptidase_S8_Asp-AS"/>
</dbReference>
<keyword evidence="2" id="KW-0645">Protease</keyword>
<reference evidence="7 8" key="1">
    <citation type="submission" date="2016-08" db="EMBL/GenBank/DDBJ databases">
        <title>A new outlook on sporulation: Clostridium algidixylanolyticum.</title>
        <authorList>
            <person name="Poppleton D.I."/>
            <person name="Gribaldo S."/>
        </authorList>
    </citation>
    <scope>NUCLEOTIDE SEQUENCE [LARGE SCALE GENOMIC DNA]</scope>
    <source>
        <strain evidence="7 8">SPL73</strain>
    </source>
</reference>
<dbReference type="CDD" id="cd07478">
    <property type="entry name" value="Peptidases_S8_CspA-like"/>
    <property type="match status" value="1"/>
</dbReference>
<evidence type="ECO:0000256" key="4">
    <source>
        <dbReference type="ARBA" id="ARBA00022825"/>
    </source>
</evidence>
<gene>
    <name evidence="7" type="ORF">BET01_20095</name>
</gene>
<dbReference type="SUPFAM" id="SSF52743">
    <property type="entry name" value="Subtilisin-like"/>
    <property type="match status" value="1"/>
</dbReference>
<dbReference type="PIRSF" id="PIRSF037894">
    <property type="entry name" value="Subtilisin_rel_CspABC"/>
    <property type="match status" value="1"/>
</dbReference>
<dbReference type="PANTHER" id="PTHR43399">
    <property type="entry name" value="SUBTILISIN-RELATED"/>
    <property type="match status" value="1"/>
</dbReference>
<keyword evidence="8" id="KW-1185">Reference proteome</keyword>
<dbReference type="Proteomes" id="UP000284277">
    <property type="component" value="Unassembled WGS sequence"/>
</dbReference>
<evidence type="ECO:0000313" key="7">
    <source>
        <dbReference type="EMBL" id="RKD31623.1"/>
    </source>
</evidence>
<dbReference type="PROSITE" id="PS00137">
    <property type="entry name" value="SUBTILASE_HIS"/>
    <property type="match status" value="1"/>
</dbReference>